<dbReference type="GO" id="GO:0005261">
    <property type="term" value="F:monoatomic cation channel activity"/>
    <property type="evidence" value="ECO:0007669"/>
    <property type="project" value="TreeGrafter"/>
</dbReference>
<feature type="region of interest" description="Disordered" evidence="1">
    <location>
        <begin position="488"/>
        <end position="517"/>
    </location>
</feature>
<feature type="compositionally biased region" description="Polar residues" evidence="1">
    <location>
        <begin position="1509"/>
        <end position="1523"/>
    </location>
</feature>
<feature type="compositionally biased region" description="Basic residues" evidence="1">
    <location>
        <begin position="1621"/>
        <end position="1635"/>
    </location>
</feature>
<reference evidence="5" key="1">
    <citation type="submission" date="2021-02" db="EMBL/GenBank/DDBJ databases">
        <authorList>
            <person name="Nowell W R."/>
        </authorList>
    </citation>
    <scope>NUCLEOTIDE SEQUENCE</scope>
</reference>
<name>A0A815FGQ5_ADIRI</name>
<feature type="compositionally biased region" description="Polar residues" evidence="1">
    <location>
        <begin position="1177"/>
        <end position="1188"/>
    </location>
</feature>
<dbReference type="OrthoDB" id="5584001at2759"/>
<evidence type="ECO:0000313" key="6">
    <source>
        <dbReference type="Proteomes" id="UP000663852"/>
    </source>
</evidence>
<feature type="domain" description="Cation channel complex component UNC80 N-terminal" evidence="2">
    <location>
        <begin position="200"/>
        <end position="299"/>
    </location>
</feature>
<feature type="compositionally biased region" description="Polar residues" evidence="1">
    <location>
        <begin position="424"/>
        <end position="436"/>
    </location>
</feature>
<feature type="region of interest" description="Disordered" evidence="1">
    <location>
        <begin position="3558"/>
        <end position="3583"/>
    </location>
</feature>
<feature type="compositionally biased region" description="Polar residues" evidence="1">
    <location>
        <begin position="3304"/>
        <end position="3339"/>
    </location>
</feature>
<feature type="region of interest" description="Disordered" evidence="1">
    <location>
        <begin position="3295"/>
        <end position="3345"/>
    </location>
</feature>
<dbReference type="Pfam" id="PF20262">
    <property type="entry name" value="UNC80_C"/>
    <property type="match status" value="2"/>
</dbReference>
<feature type="region of interest" description="Disordered" evidence="1">
    <location>
        <begin position="1457"/>
        <end position="1537"/>
    </location>
</feature>
<dbReference type="Proteomes" id="UP000663852">
    <property type="component" value="Unassembled WGS sequence"/>
</dbReference>
<feature type="compositionally biased region" description="Low complexity" evidence="1">
    <location>
        <begin position="1762"/>
        <end position="1773"/>
    </location>
</feature>
<dbReference type="GO" id="GO:0030424">
    <property type="term" value="C:axon"/>
    <property type="evidence" value="ECO:0007669"/>
    <property type="project" value="TreeGrafter"/>
</dbReference>
<feature type="compositionally biased region" description="Low complexity" evidence="1">
    <location>
        <begin position="505"/>
        <end position="517"/>
    </location>
</feature>
<dbReference type="EMBL" id="CAJNOJ010000242">
    <property type="protein sequence ID" value="CAF1329102.1"/>
    <property type="molecule type" value="Genomic_DNA"/>
</dbReference>
<evidence type="ECO:0000259" key="4">
    <source>
        <dbReference type="Pfam" id="PF20262"/>
    </source>
</evidence>
<feature type="region of interest" description="Disordered" evidence="1">
    <location>
        <begin position="152"/>
        <end position="181"/>
    </location>
</feature>
<feature type="compositionally biased region" description="Basic and acidic residues" evidence="1">
    <location>
        <begin position="1496"/>
        <end position="1505"/>
    </location>
</feature>
<proteinExistence type="predicted"/>
<feature type="compositionally biased region" description="Gly residues" evidence="1">
    <location>
        <begin position="3034"/>
        <end position="3056"/>
    </location>
</feature>
<feature type="region of interest" description="Disordered" evidence="1">
    <location>
        <begin position="424"/>
        <end position="455"/>
    </location>
</feature>
<dbReference type="InterPro" id="IPR045852">
    <property type="entry name" value="UNC80_central"/>
</dbReference>
<dbReference type="GO" id="GO:0055080">
    <property type="term" value="P:monoatomic cation homeostasis"/>
    <property type="evidence" value="ECO:0007669"/>
    <property type="project" value="TreeGrafter"/>
</dbReference>
<dbReference type="Pfam" id="PF19424">
    <property type="entry name" value="UNC80"/>
    <property type="match status" value="1"/>
</dbReference>
<feature type="compositionally biased region" description="Basic residues" evidence="1">
    <location>
        <begin position="1643"/>
        <end position="1656"/>
    </location>
</feature>
<feature type="compositionally biased region" description="Polar residues" evidence="1">
    <location>
        <begin position="1657"/>
        <end position="1673"/>
    </location>
</feature>
<feature type="compositionally biased region" description="Polar residues" evidence="1">
    <location>
        <begin position="1"/>
        <end position="18"/>
    </location>
</feature>
<evidence type="ECO:0000256" key="1">
    <source>
        <dbReference type="SAM" id="MobiDB-lite"/>
    </source>
</evidence>
<feature type="compositionally biased region" description="Acidic residues" evidence="1">
    <location>
        <begin position="3430"/>
        <end position="3439"/>
    </location>
</feature>
<feature type="compositionally biased region" description="Low complexity" evidence="1">
    <location>
        <begin position="1468"/>
        <end position="1480"/>
    </location>
</feature>
<feature type="domain" description="Cation channel complex component UNC80 N-terminal" evidence="2">
    <location>
        <begin position="38"/>
        <end position="124"/>
    </location>
</feature>
<gene>
    <name evidence="5" type="ORF">EDS130_LOCUS32088</name>
</gene>
<feature type="region of interest" description="Disordered" evidence="1">
    <location>
        <begin position="3392"/>
        <end position="3453"/>
    </location>
</feature>
<organism evidence="5 6">
    <name type="scientific">Adineta ricciae</name>
    <name type="common">Rotifer</name>
    <dbReference type="NCBI Taxonomy" id="249248"/>
    <lineage>
        <taxon>Eukaryota</taxon>
        <taxon>Metazoa</taxon>
        <taxon>Spiralia</taxon>
        <taxon>Gnathifera</taxon>
        <taxon>Rotifera</taxon>
        <taxon>Eurotatoria</taxon>
        <taxon>Bdelloidea</taxon>
        <taxon>Adinetida</taxon>
        <taxon>Adinetidae</taxon>
        <taxon>Adineta</taxon>
    </lineage>
</organism>
<evidence type="ECO:0000313" key="5">
    <source>
        <dbReference type="EMBL" id="CAF1329102.1"/>
    </source>
</evidence>
<feature type="compositionally biased region" description="Low complexity" evidence="1">
    <location>
        <begin position="1609"/>
        <end position="1620"/>
    </location>
</feature>
<evidence type="ECO:0000259" key="2">
    <source>
        <dbReference type="Pfam" id="PF15778"/>
    </source>
</evidence>
<protein>
    <submittedName>
        <fullName evidence="5">Uncharacterized protein</fullName>
    </submittedName>
</protein>
<feature type="region of interest" description="Disordered" evidence="1">
    <location>
        <begin position="1"/>
        <end position="23"/>
    </location>
</feature>
<dbReference type="InterPro" id="IPR031542">
    <property type="entry name" value="UNC80_N"/>
</dbReference>
<dbReference type="Pfam" id="PF15778">
    <property type="entry name" value="UNC80_N"/>
    <property type="match status" value="2"/>
</dbReference>
<feature type="compositionally biased region" description="Polar residues" evidence="1">
    <location>
        <begin position="3440"/>
        <end position="3451"/>
    </location>
</feature>
<accession>A0A815FGQ5</accession>
<feature type="domain" description="Protein UNC80 C-terminal" evidence="4">
    <location>
        <begin position="2610"/>
        <end position="3203"/>
    </location>
</feature>
<feature type="compositionally biased region" description="Polar residues" evidence="1">
    <location>
        <begin position="3396"/>
        <end position="3426"/>
    </location>
</feature>
<feature type="compositionally biased region" description="Low complexity" evidence="1">
    <location>
        <begin position="1587"/>
        <end position="1598"/>
    </location>
</feature>
<feature type="domain" description="Protein UNC80 central region" evidence="3">
    <location>
        <begin position="1262"/>
        <end position="2071"/>
    </location>
</feature>
<dbReference type="GO" id="GO:0034703">
    <property type="term" value="C:cation channel complex"/>
    <property type="evidence" value="ECO:0007669"/>
    <property type="project" value="TreeGrafter"/>
</dbReference>
<feature type="region of interest" description="Disordered" evidence="1">
    <location>
        <begin position="1586"/>
        <end position="1698"/>
    </location>
</feature>
<feature type="region of interest" description="Disordered" evidence="1">
    <location>
        <begin position="1761"/>
        <end position="1791"/>
    </location>
</feature>
<evidence type="ECO:0000259" key="3">
    <source>
        <dbReference type="Pfam" id="PF19424"/>
    </source>
</evidence>
<sequence>MPKQRTQTTTLNSSTVNPTGRHRDTLSKANAAAENEDVIPIPIQIFLWRQSNPFIKQKFGNLTDASAISFDRVLVQNILHGLSPSLSDAIASIPRWLLIKVAFPHVMHACSAAIEHNLHSIQQQPPVSGTHPSLLVSSSLSLSPSASSQLQVPASHQLPASTPTLPIPPGTAPSAGLAGEQHPGVVRLSSATHSMGSYSSLANKLTASEIRLFHTLHYLILDASSQNTNTSNPNDQLLPLNTIQLFIYLFIPYIHTYLQSNEKEFLNNPDLSQGMRHIWQPLLEYRQPHIRMFNAFVKPIIPAYASPNENGDYLSTVHDLQQQQQQQQQQLPHQQQQTFYINNNKRNRLSVLVESPTPVPTTTRAILEEVEEDQQSQGSPQPPAIAHSLSQHDYPAQLPRSVSEKQPLSDLTNQPSIMAPIVSSEGSSTSLFQPTTVKREHKSTSSVLADSDTTTNNSMTDLSAYGTSSAAKPRAPLVHMSSICSISDSSRLTTSPQSPVDKFNALPGAPGSSSSSASTPSVLLPLHCSQCQQPVFAPHHPPGIPYICSSCTAMKTGSISKTSLPASDLPLISLRSPLTQRESIPTSRRHSSIMGKVRTTQRSSELLLLATYFDIGILRTLFSPSWLTDGYLWCLEYLHKRIIDISDEILSDALMNGTLPINILRFKSLSIPQLNLGTEQDYQEYLKNIYFNEQVTNDIIEQQCMMAGTGDMSATTSVRQPANLLNVPFKYFAGKSPYTGKHSQKYDNFYKKISKIRYIDEEGIEHLDLATSDRRDHPITSSKSSRLLLADPALLLLKTTTIAASDRSQVASAANTAAAVAAGGTTARQSVDSILNAANVTTPKVTTTTPVTNLNTMKTYSVSDSEINYKFLEEIEEAQGSSAYINRSGTINFGVVLAGIHAVICKEHHLKVCELVMNILDVLLGLAVISSSEDDAHKKQLLTVGNSGTSTGDEQVEEWLKQIDAKEEEKFQLAVDITLRIIKRLGCPNCQPRGRSFTADQLRGKVRLSLNKLRLLNQQRFEKYFLNLTLNGDLVHILDIFHALCGYCSESSIGLAHYSPYIPTKSDGNSRQTYSNNFGNTHLGVGPKGIDGFILNIIFKPFVTRLIMMKEYLMSSENVALYGECRAFLTCIKENHGGIFRLVVFSSLLDPEKKLKTLQQQQQEGMAKVKSKGPHTFTRQDATHSSGKGASLKRDLSDDTDFERQGSTGQQLQTIGIEETSIPNIASSSFSIKLKSARARAGSILGGGDDHSLYTHQEESLYVDLTLVRLGLLRLNFMMESCPPGSLPDPQFLNSILLLDSPVISKAAYLVECAHFVRRCSLGQWPEWMRINMTTFRPHESYAARATGNMNARLTKLYQAAAARMFYIWGEALSSQLENILDNEQQQIAADNANETGGGTGGATFWNSDESYEDYYNEAIVNRSGHDCPYSLRVIACLLLYEITSFLRETYETLPKLSSMPSGSGNHRQQQQQQRTNNQQPTSAPPTLVETSSTLTDKRSSDRIRMGSVVSQTSNRSSASISSDHPGLSPQASSATIPPVMSTIPATVINMNPTLTNERHISFAVNKENDSNESNHTAILMTDEDGVVVVDGNSSSGNAERRTSVATHKPGSVSGSSGKSKLIRRSSVKLRKPSLRMKESGKHTRRSSYRTRRRSHASNISSETDGHQSNIGSSAMEPPDEYTNSNDEDFDQGNFDDNMNTRPFPWTKVVIRILNNVNLTCDHQIKCLSNCYDKQTTSCKNLIQALLNMYRLSSSNLTNVGSSFSRSSSSTHRSTSHLKRNDTTSSKTAHDLKKRRLSTCLFSDGTGQNVDNVAKTTNTTKPPDVPAYGMVFETADPHLDKQINTHFTTVATYLEKQVGTLTQVPLMILCKSSVLLDDEHYSQILNLSWELLLDRNEELAACAATIVILTAARAGQLVDALFHSEMENSSALIRYNAILKFQTLWRFRYQFWIRLEEGAHSMMKILPPSIEFVLPSPALGVANLQTVDPPWMPHAKTLVQQVALNQEEVRAVVTASKTRKKHQQELIHSALMAEETSKRVARENFAMATVPMLQSASFEPLLHQTREEEEEGHTDDDRFVETSVQIRQAQGTFPSAFGAAVYLLVEMLEDEETLDNGATVAESARKALWTCLVDEPTLLIRFFFEKLSNKERRIKSFQSLRRLMICLTDIPPQFAHAVFNYVLGLLMSMVRSPLDGSQDLIIAGLTLLWQIIPYLHGLVLKDLKQILRKEQAEMMILITGSIPSTKKVIIHGPDLSQIPTQAIIQEDTQFSNVLQEALDFFGIPEQKRDRYYLIDVKTQQIHIPDTYVRDFYFFRRNIYPQLSLIHMDAKQSQRQLEHMSIYLKTTELSKVLFARYLLENTPYNQIHNCVTFFHDELIKSPSFPRKPLESDYNLYTRISDKELFNLDMLHKYNWIKLISCLFFNMDGKTTTTWDITLFLNVINGAFILHCEDFAMLRFCLAIYISTAKHFRHIFATNGYLLIMPTFLRVYSNIQSNPMLKKAIEYCCRQFFILHRIPFILQMLGSISQLLDFDEQADVTDTNKIQPVSLFRLLVALEQTSVDAMRDDYSILELVKDDPISSKTSATATATTPSSNMTVVAALGQGSMIAPATIKTLDFCYADDDTVFTVLNCIDVCITVVAYAPDSIRSLQMLGIIDLLLPKYLEYLKDRTNKNDMQKQGREEMKTIEKLSIAIKTMIGASESLTRTFVGPKLETLTGASYKHSRGSNRSPSIVPDEDSMSRFIDDRTKTKVQDGDEHKQASEFRWPRDTLLSVISTFVHFSTQRLKELIKSINDPTLRLPELLDAKSHTRLADIAHALLKLGGYDPITMSCRGIQNYFQKLLPCTNWSHEQLRPALNLLLRRIDRMFSKICKKPSTKRCFDWEATAGILNGIYLTIDRHPYIAYFPNLKALVSGCIALVLNENVSESSHSVPRLDTPAFPKEFSRAVIKLVGRYLLAIRNQPNLEALTGNSWSFPNMPSAINHLLHFLLPLMFWAGSGRKDAPKIHSIDISYIITILINSLKPPSKLAAAMGAPGGPGSGAPGQISGGPGAGGGKQHLTIGEAILQNSSFTHKSMRQLKDLLQTASLLGLKVLIIGFSKQLKREWQRIAQSIKLMCNKQSNVSPILLSFIDFIITYKTPIFVILRPFLSHYMHSVTSDNERDYEMITNIQQKLIFDKIPLSKSTGEILHSLMQELNQLKAELTATTMSFAREMSRPCSGAGKKRILLSRTHRRKKRDDMPLVRLSSFELLRMIHPRSKPILTIFTYLDESKALFPYETRAPGTEKVRFDTEALEQMKDRDGTTGVSGATSDGRSAGSRTTNAYRVRRQQSSDSSLNTSPRKKTEKIRVKEALDILDTYRARYRIRSGAEISDIPIKWTRDLTLQRPSTIDDLATPTLTDAPRSQLSGALPRSITSIGDRTAQHYNSPGDPDDDDDDDQSTTNRDSGSKLRTFSGWKRGATHLDKSRLTKGLMRASAQNESAMTYDATKEMNDIFRSNRQRDRDSRDEQASDFFDIRSSNDQTVLASFLNPSTTTTLQQVPATSSAIPMTTILPTKAEPRTDIWISRSPNTPPVTEADYESQV</sequence>
<dbReference type="PANTHER" id="PTHR31781">
    <property type="entry name" value="UNC80"/>
    <property type="match status" value="1"/>
</dbReference>
<comment type="caution">
    <text evidence="5">The sequence shown here is derived from an EMBL/GenBank/DDBJ whole genome shotgun (WGS) entry which is preliminary data.</text>
</comment>
<feature type="region of interest" description="Disordered" evidence="1">
    <location>
        <begin position="3030"/>
        <end position="3056"/>
    </location>
</feature>
<dbReference type="PANTHER" id="PTHR31781:SF1">
    <property type="entry name" value="PROTEIN UNC-80 HOMOLOG"/>
    <property type="match status" value="1"/>
</dbReference>
<dbReference type="InterPro" id="IPR046460">
    <property type="entry name" value="UNC80_C"/>
</dbReference>
<feature type="region of interest" description="Disordered" evidence="1">
    <location>
        <begin position="1160"/>
        <end position="1210"/>
    </location>
</feature>
<feature type="domain" description="Protein UNC80 C-terminal" evidence="4">
    <location>
        <begin position="2080"/>
        <end position="2577"/>
    </location>
</feature>